<evidence type="ECO:0000256" key="2">
    <source>
        <dbReference type="ARBA" id="ARBA00006275"/>
    </source>
</evidence>
<dbReference type="PROSITE" id="PS51257">
    <property type="entry name" value="PROKAR_LIPOPROTEIN"/>
    <property type="match status" value="1"/>
</dbReference>
<feature type="signal peptide" evidence="6">
    <location>
        <begin position="1"/>
        <end position="28"/>
    </location>
</feature>
<evidence type="ECO:0000259" key="8">
    <source>
        <dbReference type="Pfam" id="PF14322"/>
    </source>
</evidence>
<dbReference type="Proteomes" id="UP001501207">
    <property type="component" value="Unassembled WGS sequence"/>
</dbReference>
<proteinExistence type="inferred from homology"/>
<keyword evidence="3 6" id="KW-0732">Signal</keyword>
<evidence type="ECO:0000313" key="10">
    <source>
        <dbReference type="Proteomes" id="UP001501207"/>
    </source>
</evidence>
<dbReference type="InterPro" id="IPR033985">
    <property type="entry name" value="SusD-like_N"/>
</dbReference>
<dbReference type="EMBL" id="BAABFN010000001">
    <property type="protein sequence ID" value="GAA4304614.1"/>
    <property type="molecule type" value="Genomic_DNA"/>
</dbReference>
<dbReference type="Pfam" id="PF14322">
    <property type="entry name" value="SusD-like_3"/>
    <property type="match status" value="1"/>
</dbReference>
<reference evidence="10" key="1">
    <citation type="journal article" date="2019" name="Int. J. Syst. Evol. Microbiol.">
        <title>The Global Catalogue of Microorganisms (GCM) 10K type strain sequencing project: providing services to taxonomists for standard genome sequencing and annotation.</title>
        <authorList>
            <consortium name="The Broad Institute Genomics Platform"/>
            <consortium name="The Broad Institute Genome Sequencing Center for Infectious Disease"/>
            <person name="Wu L."/>
            <person name="Ma J."/>
        </authorList>
    </citation>
    <scope>NUCLEOTIDE SEQUENCE [LARGE SCALE GENOMIC DNA]</scope>
    <source>
        <strain evidence="10">JCM 17664</strain>
    </source>
</reference>
<evidence type="ECO:0000313" key="9">
    <source>
        <dbReference type="EMBL" id="GAA4304614.1"/>
    </source>
</evidence>
<keyword evidence="10" id="KW-1185">Reference proteome</keyword>
<keyword evidence="5" id="KW-0998">Cell outer membrane</keyword>
<comment type="similarity">
    <text evidence="2">Belongs to the SusD family.</text>
</comment>
<protein>
    <submittedName>
        <fullName evidence="9">RagB/SusD family nutrient uptake outer membrane protein</fullName>
    </submittedName>
</protein>
<sequence length="631" mass="72474">MKIMNKKHILAGASAVILFFLGSCRQFLDVVPDNVATLDNAFATRIEAEKYLFTCYSYMQKNGNMSDDPSIAGGDEVWQFATNAGYFNIAKGLQKVVSPYGDRWEFLFKGIRDCNIFLENIGKVPDMEEYEKRRWIAEVKFLEAYFNFYLVKMYGPIPLMKTNLPINADENEVQSTRMPVDSCFDYIVQLINDAIGDLPLTIEDPTHELGRITQTIALSFKAKVCVYAASPLFNGNTDEEGLKNPDGTPLFNTIYSKIKWDSAVIACRQAIESCEQTGMKLYEYLPDFQQYNLSDTIMTQLSIRNSVCERWNSEIIWANTQSNSTAIQQLVTTWIDPKYVDGTATKGQLSPPLKMAELFYTRHGVPISEDKTWGYQNRYGLHTSGDSDKLYVHEGYTSARLNFDREPRFYADLGFDGGVWYGQGQYDDKKYMDLFFLQAKYRQRNGFGKPNFNTVTGYYVKKLVHFQNVIGTGNNYSVTPYPWPMIRLADLYLMYAEALNESAGPGPEVYEYVNRVRERAGLQSVESSWSAYSTNPSKYTTKEGMRAIIHQERLIELAFEGPRFWDLRRWKEAAAELNKPITGWDLMQETAPAYYRQTVIFNQTFGQKDYFWPISETALTDNRSLVQNLGW</sequence>
<evidence type="ECO:0000256" key="1">
    <source>
        <dbReference type="ARBA" id="ARBA00004442"/>
    </source>
</evidence>
<feature type="chain" id="PRO_5045078854" evidence="6">
    <location>
        <begin position="29"/>
        <end position="631"/>
    </location>
</feature>
<evidence type="ECO:0000256" key="3">
    <source>
        <dbReference type="ARBA" id="ARBA00022729"/>
    </source>
</evidence>
<comment type="subcellular location">
    <subcellularLocation>
        <location evidence="1">Cell outer membrane</location>
    </subcellularLocation>
</comment>
<dbReference type="SUPFAM" id="SSF48452">
    <property type="entry name" value="TPR-like"/>
    <property type="match status" value="1"/>
</dbReference>
<evidence type="ECO:0000259" key="7">
    <source>
        <dbReference type="Pfam" id="PF07980"/>
    </source>
</evidence>
<name>A0ABP8FIL2_9BACT</name>
<evidence type="ECO:0000256" key="4">
    <source>
        <dbReference type="ARBA" id="ARBA00023136"/>
    </source>
</evidence>
<dbReference type="InterPro" id="IPR012944">
    <property type="entry name" value="SusD_RagB_dom"/>
</dbReference>
<evidence type="ECO:0000256" key="5">
    <source>
        <dbReference type="ARBA" id="ARBA00023237"/>
    </source>
</evidence>
<accession>A0ABP8FIL2</accession>
<evidence type="ECO:0000256" key="6">
    <source>
        <dbReference type="SAM" id="SignalP"/>
    </source>
</evidence>
<keyword evidence="4" id="KW-0472">Membrane</keyword>
<feature type="domain" description="RagB/SusD" evidence="7">
    <location>
        <begin position="314"/>
        <end position="631"/>
    </location>
</feature>
<gene>
    <name evidence="9" type="ORF">GCM10023143_09200</name>
</gene>
<dbReference type="InterPro" id="IPR011990">
    <property type="entry name" value="TPR-like_helical_dom_sf"/>
</dbReference>
<dbReference type="Gene3D" id="1.25.40.390">
    <property type="match status" value="1"/>
</dbReference>
<organism evidence="9 10">
    <name type="scientific">Compostibacter hankyongensis</name>
    <dbReference type="NCBI Taxonomy" id="1007089"/>
    <lineage>
        <taxon>Bacteria</taxon>
        <taxon>Pseudomonadati</taxon>
        <taxon>Bacteroidota</taxon>
        <taxon>Chitinophagia</taxon>
        <taxon>Chitinophagales</taxon>
        <taxon>Chitinophagaceae</taxon>
        <taxon>Compostibacter</taxon>
    </lineage>
</organism>
<feature type="domain" description="SusD-like N-terminal" evidence="8">
    <location>
        <begin position="27"/>
        <end position="224"/>
    </location>
</feature>
<dbReference type="Pfam" id="PF07980">
    <property type="entry name" value="SusD_RagB"/>
    <property type="match status" value="1"/>
</dbReference>
<comment type="caution">
    <text evidence="9">The sequence shown here is derived from an EMBL/GenBank/DDBJ whole genome shotgun (WGS) entry which is preliminary data.</text>
</comment>